<keyword evidence="2" id="KW-1185">Reference proteome</keyword>
<evidence type="ECO:0000313" key="1">
    <source>
        <dbReference type="EMBL" id="KAK6530465.1"/>
    </source>
</evidence>
<evidence type="ECO:0000313" key="2">
    <source>
        <dbReference type="Proteomes" id="UP001365542"/>
    </source>
</evidence>
<dbReference type="Proteomes" id="UP001365542">
    <property type="component" value="Unassembled WGS sequence"/>
</dbReference>
<accession>A0AAV9WZN4</accession>
<protein>
    <submittedName>
        <fullName evidence="1">Uncharacterized protein</fullName>
    </submittedName>
</protein>
<sequence length="211" mass="23550">MFSVIIIGPGLYAPKQTLSTLLSLSAVVSAVVSQDTHINPKLSDRVKGQNPIKIIKLKDVDPKAPNGDTVVAKIWNSTSPAAPSEKRDLVKRQNVYCFNNPFYIDQGILYNAKNAMCNYLDSVGGVGYSASATIEVQWYQSGANWYPVVDTNGVARATVWDIMAPEYVGWAWDMCFQMWSELIWNCGNRPGYIDDYWGTGGYGWEGQLWFE</sequence>
<proteinExistence type="predicted"/>
<name>A0AAV9WZN4_9PEZI</name>
<gene>
    <name evidence="1" type="ORF">TWF694_003817</name>
</gene>
<comment type="caution">
    <text evidence="1">The sequence shown here is derived from an EMBL/GenBank/DDBJ whole genome shotgun (WGS) entry which is preliminary data.</text>
</comment>
<reference evidence="1 2" key="1">
    <citation type="submission" date="2019-10" db="EMBL/GenBank/DDBJ databases">
        <authorList>
            <person name="Palmer J.M."/>
        </authorList>
    </citation>
    <scope>NUCLEOTIDE SEQUENCE [LARGE SCALE GENOMIC DNA]</scope>
    <source>
        <strain evidence="1 2">TWF694</strain>
    </source>
</reference>
<dbReference type="AlphaFoldDB" id="A0AAV9WZN4"/>
<organism evidence="1 2">
    <name type="scientific">Orbilia ellipsospora</name>
    <dbReference type="NCBI Taxonomy" id="2528407"/>
    <lineage>
        <taxon>Eukaryota</taxon>
        <taxon>Fungi</taxon>
        <taxon>Dikarya</taxon>
        <taxon>Ascomycota</taxon>
        <taxon>Pezizomycotina</taxon>
        <taxon>Orbiliomycetes</taxon>
        <taxon>Orbiliales</taxon>
        <taxon>Orbiliaceae</taxon>
        <taxon>Orbilia</taxon>
    </lineage>
</organism>
<dbReference type="EMBL" id="JAVHJO010000013">
    <property type="protein sequence ID" value="KAK6530465.1"/>
    <property type="molecule type" value="Genomic_DNA"/>
</dbReference>